<dbReference type="CDD" id="cd03702">
    <property type="entry name" value="IF2_mtIF2_II"/>
    <property type="match status" value="1"/>
</dbReference>
<keyword evidence="4 7" id="KW-0547">Nucleotide-binding</keyword>
<dbReference type="Gene3D" id="1.10.10.2480">
    <property type="match status" value="1"/>
</dbReference>
<dbReference type="InterPro" id="IPR000178">
    <property type="entry name" value="TF_IF2_bacterial-like"/>
</dbReference>
<dbReference type="HAMAP" id="MF_00100_B">
    <property type="entry name" value="IF_2_B"/>
    <property type="match status" value="1"/>
</dbReference>
<dbReference type="EMBL" id="AP025591">
    <property type="protein sequence ID" value="BDG02029.1"/>
    <property type="molecule type" value="Genomic_DNA"/>
</dbReference>
<accession>A0ABM7WRD0</accession>
<feature type="domain" description="Tr-type G" evidence="10">
    <location>
        <begin position="444"/>
        <end position="613"/>
    </location>
</feature>
<evidence type="ECO:0000256" key="4">
    <source>
        <dbReference type="ARBA" id="ARBA00022741"/>
    </source>
</evidence>
<dbReference type="Gene3D" id="3.40.50.10050">
    <property type="entry name" value="Translation initiation factor IF- 2, domain 3"/>
    <property type="match status" value="1"/>
</dbReference>
<sequence>MSKKRVHELAKQLKEQGIELSNQELVDKLHALGYHEVKSHSSSLEDDQAHAAYEKIVAERKPKPAPVRATGPGFVVRKRAHVEPPTVISPPPAPEPQPVYEAEPAPADLAAEAAPAEAGAPEPAPAPSVEQPAAPAEAPALAAQAPASPGAPAAPAAPATTGEPAPAPVSAPATAAPVTAPTAPVPAAAQPPRPGMPLPSAPRPGAPAAGPARPGAPMAAAPHAPTAPAQPAVDPRTLRPTSTQAVVISRPTVPVRRVTPPTTSRSAYPAAPGPRALGPVRELKVVPGSLGREREFIDVSRDKNKRGRSTGRPVSEEAAKNLSGKELLQAAISDRAYIPIRGKKKKPTKKGAKTQITEKAEHKKVIRVEESISVSELSQAMGVKASDLIRKLMQAGKMATINAQIDADTAAFLATDFGYTVEKKGFEVEEFIPEVAEDESKLVLRPPVVTVMGHVDHGKTSLLDAIRQADVAAGEAGGITQHIGAYNVQTQHGPITFLDTPGHEAFTAMRQRGAQVTDLVVLVVAADDGVMPQTVESIKAAKAAGVTILVAINKIDKPGATPERVMQQLTEYELVAEQWGGTTIMLPVSARTKQGIPELLEYISLQSEVLELKANPEKLAAGRVIEAKLEKGRGPVATVLVEEGTLRVGDALVTGIHYGRVRAMMNERGEHVNDVPPGYPVEVLGLSGVPVAGDEFNVVEDEKSAKEVAQHRAEKARQKELGSVKKATLEDLFAKAKSGGGKVLNIVVKADVQGSAEAVTQALQKAATKKVGVKVLDSGVGAITESDVLTAAAGNGIIVGFNTKPETKVDNIASQQGVKILLFDIIYEAVDKIREEMAALLEPIIKEKPLGKAEVRQVFNIPRVGTIAGSAVTEGIVKRTGHVRVLRDRKVVFNGKIGSLKRIKDDVREVAQGFECGIGVENFSDVKPGDILEVYELEEIRQSLD</sequence>
<evidence type="ECO:0000256" key="3">
    <source>
        <dbReference type="ARBA" id="ARBA00022540"/>
    </source>
</evidence>
<dbReference type="InterPro" id="IPR053905">
    <property type="entry name" value="EF-G-like_DII"/>
</dbReference>
<dbReference type="InterPro" id="IPR006847">
    <property type="entry name" value="IF2_N"/>
</dbReference>
<dbReference type="InterPro" id="IPR009000">
    <property type="entry name" value="Transl_B-barrel_sf"/>
</dbReference>
<dbReference type="Pfam" id="PF00009">
    <property type="entry name" value="GTP_EFTU"/>
    <property type="match status" value="1"/>
</dbReference>
<feature type="binding site" evidence="7">
    <location>
        <begin position="453"/>
        <end position="460"/>
    </location>
    <ligand>
        <name>GTP</name>
        <dbReference type="ChEBI" id="CHEBI:37565"/>
    </ligand>
</feature>
<dbReference type="InterPro" id="IPR015760">
    <property type="entry name" value="TIF_IF2"/>
</dbReference>
<keyword evidence="3 7" id="KW-0396">Initiation factor</keyword>
<dbReference type="InterPro" id="IPR000795">
    <property type="entry name" value="T_Tr_GTP-bd_dom"/>
</dbReference>
<dbReference type="InterPro" id="IPR036925">
    <property type="entry name" value="TIF_IF2_dom3_sf"/>
</dbReference>
<dbReference type="PROSITE" id="PS01176">
    <property type="entry name" value="IF2"/>
    <property type="match status" value="1"/>
</dbReference>
<feature type="region of interest" description="Disordered" evidence="9">
    <location>
        <begin position="301"/>
        <end position="321"/>
    </location>
</feature>
<gene>
    <name evidence="7 11" type="primary">infB</name>
    <name evidence="11" type="ORF">AMOR_10250</name>
</gene>
<dbReference type="PANTHER" id="PTHR43381:SF5">
    <property type="entry name" value="TR-TYPE G DOMAIN-CONTAINING PROTEIN"/>
    <property type="match status" value="1"/>
</dbReference>
<dbReference type="RefSeq" id="WP_248359163.1">
    <property type="nucleotide sequence ID" value="NZ_AP025591.1"/>
</dbReference>
<dbReference type="InterPro" id="IPR023115">
    <property type="entry name" value="TIF_IF2_dom3"/>
</dbReference>
<dbReference type="NCBIfam" id="TIGR00231">
    <property type="entry name" value="small_GTP"/>
    <property type="match status" value="1"/>
</dbReference>
<dbReference type="NCBIfam" id="TIGR00487">
    <property type="entry name" value="IF-2"/>
    <property type="match status" value="1"/>
</dbReference>
<evidence type="ECO:0000256" key="9">
    <source>
        <dbReference type="SAM" id="MobiDB-lite"/>
    </source>
</evidence>
<comment type="subcellular location">
    <subcellularLocation>
        <location evidence="7">Cytoplasm</location>
    </subcellularLocation>
</comment>
<dbReference type="InterPro" id="IPR027417">
    <property type="entry name" value="P-loop_NTPase"/>
</dbReference>
<dbReference type="InterPro" id="IPR044145">
    <property type="entry name" value="IF2_II"/>
</dbReference>
<name>A0ABM7WRD0_9BACT</name>
<evidence type="ECO:0000256" key="2">
    <source>
        <dbReference type="ARBA" id="ARBA00020675"/>
    </source>
</evidence>
<dbReference type="SUPFAM" id="SSF52540">
    <property type="entry name" value="P-loop containing nucleoside triphosphate hydrolases"/>
    <property type="match status" value="1"/>
</dbReference>
<evidence type="ECO:0000313" key="12">
    <source>
        <dbReference type="Proteomes" id="UP001162891"/>
    </source>
</evidence>
<organism evidence="11 12">
    <name type="scientific">Anaeromyxobacter oryzae</name>
    <dbReference type="NCBI Taxonomy" id="2918170"/>
    <lineage>
        <taxon>Bacteria</taxon>
        <taxon>Pseudomonadati</taxon>
        <taxon>Myxococcota</taxon>
        <taxon>Myxococcia</taxon>
        <taxon>Myxococcales</taxon>
        <taxon>Cystobacterineae</taxon>
        <taxon>Anaeromyxobacteraceae</taxon>
        <taxon>Anaeromyxobacter</taxon>
    </lineage>
</organism>
<feature type="compositionally biased region" description="Pro residues" evidence="9">
    <location>
        <begin position="189"/>
        <end position="205"/>
    </location>
</feature>
<feature type="region of interest" description="G-domain" evidence="7">
    <location>
        <begin position="447"/>
        <end position="595"/>
    </location>
</feature>
<dbReference type="Pfam" id="PF22042">
    <property type="entry name" value="EF-G_D2"/>
    <property type="match status" value="1"/>
</dbReference>
<reference evidence="12" key="1">
    <citation type="journal article" date="2022" name="Int. J. Syst. Evol. Microbiol.">
        <title>Anaeromyxobacter oryzae sp. nov., Anaeromyxobacter diazotrophicus sp. nov. and Anaeromyxobacter paludicola sp. nov., isolated from paddy soils.</title>
        <authorList>
            <person name="Itoh H."/>
            <person name="Xu Z."/>
            <person name="Mise K."/>
            <person name="Masuda Y."/>
            <person name="Ushijima N."/>
            <person name="Hayakawa C."/>
            <person name="Shiratori Y."/>
            <person name="Senoo K."/>
        </authorList>
    </citation>
    <scope>NUCLEOTIDE SEQUENCE [LARGE SCALE GENOMIC DNA]</scope>
    <source>
        <strain evidence="12">Red232</strain>
    </source>
</reference>
<feature type="compositionally biased region" description="Low complexity" evidence="9">
    <location>
        <begin position="98"/>
        <end position="188"/>
    </location>
</feature>
<feature type="binding site" evidence="7">
    <location>
        <begin position="553"/>
        <end position="556"/>
    </location>
    <ligand>
        <name>GTP</name>
        <dbReference type="ChEBI" id="CHEBI:37565"/>
    </ligand>
</feature>
<comment type="similarity">
    <text evidence="1 7 8">Belongs to the TRAFAC class translation factor GTPase superfamily. Classic translation factor GTPase family. IF-2 subfamily.</text>
</comment>
<dbReference type="PROSITE" id="PS51722">
    <property type="entry name" value="G_TR_2"/>
    <property type="match status" value="1"/>
</dbReference>
<keyword evidence="12" id="KW-1185">Reference proteome</keyword>
<dbReference type="SUPFAM" id="SSF52156">
    <property type="entry name" value="Initiation factor IF2/eIF5b, domain 3"/>
    <property type="match status" value="1"/>
</dbReference>
<dbReference type="InterPro" id="IPR005225">
    <property type="entry name" value="Small_GTP-bd"/>
</dbReference>
<comment type="function">
    <text evidence="7 8">One of the essential components for the initiation of protein synthesis. Protects formylmethionyl-tRNA from spontaneous hydrolysis and promotes its binding to the 30S ribosomal subunits. Also involved in the hydrolysis of GTP during the formation of the 70S ribosomal complex.</text>
</comment>
<dbReference type="CDD" id="cd01887">
    <property type="entry name" value="IF2_eIF5B"/>
    <property type="match status" value="1"/>
</dbReference>
<keyword evidence="7" id="KW-0963">Cytoplasm</keyword>
<dbReference type="Proteomes" id="UP001162891">
    <property type="component" value="Chromosome"/>
</dbReference>
<dbReference type="PANTHER" id="PTHR43381">
    <property type="entry name" value="TRANSLATION INITIATION FACTOR IF-2-RELATED"/>
    <property type="match status" value="1"/>
</dbReference>
<feature type="compositionally biased region" description="Pro residues" evidence="9">
    <location>
        <begin position="87"/>
        <end position="97"/>
    </location>
</feature>
<evidence type="ECO:0000256" key="7">
    <source>
        <dbReference type="HAMAP-Rule" id="MF_00100"/>
    </source>
</evidence>
<dbReference type="Pfam" id="PF04760">
    <property type="entry name" value="IF2_N"/>
    <property type="match status" value="2"/>
</dbReference>
<evidence type="ECO:0000256" key="6">
    <source>
        <dbReference type="ARBA" id="ARBA00023134"/>
    </source>
</evidence>
<dbReference type="Gene3D" id="3.40.50.300">
    <property type="entry name" value="P-loop containing nucleotide triphosphate hydrolases"/>
    <property type="match status" value="1"/>
</dbReference>
<dbReference type="GO" id="GO:0003743">
    <property type="term" value="F:translation initiation factor activity"/>
    <property type="evidence" value="ECO:0007669"/>
    <property type="project" value="UniProtKB-KW"/>
</dbReference>
<feature type="binding site" evidence="7">
    <location>
        <begin position="499"/>
        <end position="503"/>
    </location>
    <ligand>
        <name>GTP</name>
        <dbReference type="ChEBI" id="CHEBI:37565"/>
    </ligand>
</feature>
<feature type="compositionally biased region" description="Low complexity" evidence="9">
    <location>
        <begin position="206"/>
        <end position="232"/>
    </location>
</feature>
<evidence type="ECO:0000256" key="5">
    <source>
        <dbReference type="ARBA" id="ARBA00022917"/>
    </source>
</evidence>
<dbReference type="Pfam" id="PF11987">
    <property type="entry name" value="IF-2"/>
    <property type="match status" value="1"/>
</dbReference>
<dbReference type="SUPFAM" id="SSF50447">
    <property type="entry name" value="Translation proteins"/>
    <property type="match status" value="2"/>
</dbReference>
<evidence type="ECO:0000256" key="8">
    <source>
        <dbReference type="RuleBase" id="RU000644"/>
    </source>
</evidence>
<proteinExistence type="inferred from homology"/>
<protein>
    <recommendedName>
        <fullName evidence="2 7">Translation initiation factor IF-2</fullName>
    </recommendedName>
</protein>
<evidence type="ECO:0000259" key="10">
    <source>
        <dbReference type="PROSITE" id="PS51722"/>
    </source>
</evidence>
<keyword evidence="6 7" id="KW-0342">GTP-binding</keyword>
<dbReference type="CDD" id="cd03692">
    <property type="entry name" value="mtIF2_IVc"/>
    <property type="match status" value="1"/>
</dbReference>
<keyword evidence="5 7" id="KW-0648">Protein biosynthesis</keyword>
<feature type="compositionally biased region" description="Low complexity" evidence="9">
    <location>
        <begin position="249"/>
        <end position="266"/>
    </location>
</feature>
<evidence type="ECO:0000256" key="1">
    <source>
        <dbReference type="ARBA" id="ARBA00007733"/>
    </source>
</evidence>
<evidence type="ECO:0000313" key="11">
    <source>
        <dbReference type="EMBL" id="BDG02029.1"/>
    </source>
</evidence>
<dbReference type="Gene3D" id="2.40.30.10">
    <property type="entry name" value="Translation factors"/>
    <property type="match status" value="2"/>
</dbReference>
<feature type="region of interest" description="Disordered" evidence="9">
    <location>
        <begin position="62"/>
        <end position="275"/>
    </location>
</feature>